<evidence type="ECO:0000313" key="2">
    <source>
        <dbReference type="Proteomes" id="UP001604277"/>
    </source>
</evidence>
<dbReference type="AlphaFoldDB" id="A0ABD1UT26"/>
<keyword evidence="2" id="KW-1185">Reference proteome</keyword>
<reference evidence="2" key="1">
    <citation type="submission" date="2024-07" db="EMBL/GenBank/DDBJ databases">
        <title>Two chromosome-level genome assemblies of Korean endemic species Abeliophyllum distichum and Forsythia ovata (Oleaceae).</title>
        <authorList>
            <person name="Jang H."/>
        </authorList>
    </citation>
    <scope>NUCLEOTIDE SEQUENCE [LARGE SCALE GENOMIC DNA]</scope>
</reference>
<accession>A0ABD1UT26</accession>
<organism evidence="1 2">
    <name type="scientific">Forsythia ovata</name>
    <dbReference type="NCBI Taxonomy" id="205694"/>
    <lineage>
        <taxon>Eukaryota</taxon>
        <taxon>Viridiplantae</taxon>
        <taxon>Streptophyta</taxon>
        <taxon>Embryophyta</taxon>
        <taxon>Tracheophyta</taxon>
        <taxon>Spermatophyta</taxon>
        <taxon>Magnoliopsida</taxon>
        <taxon>eudicotyledons</taxon>
        <taxon>Gunneridae</taxon>
        <taxon>Pentapetalae</taxon>
        <taxon>asterids</taxon>
        <taxon>lamiids</taxon>
        <taxon>Lamiales</taxon>
        <taxon>Oleaceae</taxon>
        <taxon>Forsythieae</taxon>
        <taxon>Forsythia</taxon>
    </lineage>
</organism>
<name>A0ABD1UT26_9LAMI</name>
<sequence length="158" mass="17520">MVVGRSLLIRSLRSQYLGLSLIGFLSDSFYAGKVPAFFLTDKDLAVISQIYSFKGDFFEVIGSDHLFVKHNLMKKQGFANYGAKARVGGQEDGEGKDEEGWLLGTRVLQTFFVNFGAREVLAELKELHPDLDLSDNEADYPALKKVEDGADQPHVDGD</sequence>
<evidence type="ECO:0000313" key="1">
    <source>
        <dbReference type="EMBL" id="KAL2528221.1"/>
    </source>
</evidence>
<protein>
    <submittedName>
        <fullName evidence="1">Uncharacterized protein</fullName>
    </submittedName>
</protein>
<comment type="caution">
    <text evidence="1">The sequence shown here is derived from an EMBL/GenBank/DDBJ whole genome shotgun (WGS) entry which is preliminary data.</text>
</comment>
<dbReference type="EMBL" id="JBFOLJ010000006">
    <property type="protein sequence ID" value="KAL2528221.1"/>
    <property type="molecule type" value="Genomic_DNA"/>
</dbReference>
<proteinExistence type="predicted"/>
<dbReference type="Proteomes" id="UP001604277">
    <property type="component" value="Unassembled WGS sequence"/>
</dbReference>
<gene>
    <name evidence="1" type="ORF">Fot_20822</name>
</gene>